<dbReference type="Pfam" id="PF08649">
    <property type="entry name" value="DASH_Dad1"/>
    <property type="match status" value="1"/>
</dbReference>
<keyword evidence="10" id="KW-0498">Mitosis</keyword>
<keyword evidence="13" id="KW-0539">Nucleus</keyword>
<keyword evidence="6" id="KW-0158">Chromosome</keyword>
<evidence type="ECO:0000256" key="5">
    <source>
        <dbReference type="ARBA" id="ARBA00020261"/>
    </source>
</evidence>
<evidence type="ECO:0000256" key="10">
    <source>
        <dbReference type="ARBA" id="ARBA00022776"/>
    </source>
</evidence>
<dbReference type="InterPro" id="IPR013958">
    <property type="entry name" value="DASH_Dad1"/>
</dbReference>
<accession>A0A3N4KEC1</accession>
<keyword evidence="11" id="KW-0995">Kinetochore</keyword>
<keyword evidence="9" id="KW-0493">Microtubule</keyword>
<evidence type="ECO:0000256" key="17">
    <source>
        <dbReference type="SAM" id="MobiDB-lite"/>
    </source>
</evidence>
<evidence type="ECO:0000256" key="4">
    <source>
        <dbReference type="ARBA" id="ARBA00010146"/>
    </source>
</evidence>
<dbReference type="Proteomes" id="UP000277580">
    <property type="component" value="Unassembled WGS sequence"/>
</dbReference>
<name>A0A3N4KEC1_9PEZI</name>
<keyword evidence="14" id="KW-0131">Cell cycle</keyword>
<feature type="region of interest" description="Disordered" evidence="17">
    <location>
        <begin position="79"/>
        <end position="108"/>
    </location>
</feature>
<dbReference type="PANTHER" id="PTHR28025">
    <property type="entry name" value="DASH COMPLEX SUBUNIT DAD1"/>
    <property type="match status" value="1"/>
</dbReference>
<evidence type="ECO:0000256" key="15">
    <source>
        <dbReference type="ARBA" id="ARBA00023328"/>
    </source>
</evidence>
<evidence type="ECO:0000256" key="7">
    <source>
        <dbReference type="ARBA" id="ARBA00022490"/>
    </source>
</evidence>
<comment type="subcellular location">
    <subcellularLocation>
        <location evidence="3">Chromosome</location>
        <location evidence="3">Centromere</location>
        <location evidence="3">Kinetochore</location>
    </subcellularLocation>
    <subcellularLocation>
        <location evidence="2">Cytoplasm</location>
        <location evidence="2">Cytoskeleton</location>
        <location evidence="2">Spindle</location>
    </subcellularLocation>
    <subcellularLocation>
        <location evidence="1">Nucleus</location>
    </subcellularLocation>
</comment>
<dbReference type="PANTHER" id="PTHR28025:SF1">
    <property type="entry name" value="DASH COMPLEX SUBUNIT DAD1"/>
    <property type="match status" value="1"/>
</dbReference>
<evidence type="ECO:0000256" key="2">
    <source>
        <dbReference type="ARBA" id="ARBA00004186"/>
    </source>
</evidence>
<organism evidence="18 19">
    <name type="scientific">Morchella conica CCBAS932</name>
    <dbReference type="NCBI Taxonomy" id="1392247"/>
    <lineage>
        <taxon>Eukaryota</taxon>
        <taxon>Fungi</taxon>
        <taxon>Dikarya</taxon>
        <taxon>Ascomycota</taxon>
        <taxon>Pezizomycotina</taxon>
        <taxon>Pezizomycetes</taxon>
        <taxon>Pezizales</taxon>
        <taxon>Morchellaceae</taxon>
        <taxon>Morchella</taxon>
    </lineage>
</organism>
<keyword evidence="8" id="KW-0132">Cell division</keyword>
<proteinExistence type="inferred from homology"/>
<keyword evidence="12" id="KW-0206">Cytoskeleton</keyword>
<evidence type="ECO:0000256" key="16">
    <source>
        <dbReference type="ARBA" id="ARBA00030566"/>
    </source>
</evidence>
<evidence type="ECO:0000256" key="11">
    <source>
        <dbReference type="ARBA" id="ARBA00022838"/>
    </source>
</evidence>
<dbReference type="GO" id="GO:0044732">
    <property type="term" value="C:mitotic spindle pole body"/>
    <property type="evidence" value="ECO:0007669"/>
    <property type="project" value="TreeGrafter"/>
</dbReference>
<sequence length="108" mass="11744">MSTSRPAASASAPAAEPAEKSFFELQRDQLVSEIALSLEHVLMNMNVLNRSLEGVIAVGKEFESVEALWSQFENVMAKNPEETKGAEEGEGDESTVMYEGLPRGVGKR</sequence>
<dbReference type="OrthoDB" id="5566853at2759"/>
<evidence type="ECO:0000256" key="1">
    <source>
        <dbReference type="ARBA" id="ARBA00004123"/>
    </source>
</evidence>
<dbReference type="GO" id="GO:0042729">
    <property type="term" value="C:DASH complex"/>
    <property type="evidence" value="ECO:0007669"/>
    <property type="project" value="InterPro"/>
</dbReference>
<gene>
    <name evidence="18" type="ORF">P167DRAFT_609323</name>
</gene>
<dbReference type="GO" id="GO:0072686">
    <property type="term" value="C:mitotic spindle"/>
    <property type="evidence" value="ECO:0007669"/>
    <property type="project" value="InterPro"/>
</dbReference>
<evidence type="ECO:0000256" key="8">
    <source>
        <dbReference type="ARBA" id="ARBA00022618"/>
    </source>
</evidence>
<keyword evidence="19" id="KW-1185">Reference proteome</keyword>
<dbReference type="EMBL" id="ML119177">
    <property type="protein sequence ID" value="RPB07709.1"/>
    <property type="molecule type" value="Genomic_DNA"/>
</dbReference>
<evidence type="ECO:0000256" key="6">
    <source>
        <dbReference type="ARBA" id="ARBA00022454"/>
    </source>
</evidence>
<protein>
    <recommendedName>
        <fullName evidence="5">DASH complex subunit DAD1</fullName>
    </recommendedName>
    <alternativeName>
        <fullName evidence="16">Outer kinetochore protein DAD1</fullName>
    </alternativeName>
</protein>
<dbReference type="InParanoid" id="A0A3N4KEC1"/>
<dbReference type="AlphaFoldDB" id="A0A3N4KEC1"/>
<evidence type="ECO:0000256" key="13">
    <source>
        <dbReference type="ARBA" id="ARBA00023242"/>
    </source>
</evidence>
<evidence type="ECO:0000313" key="18">
    <source>
        <dbReference type="EMBL" id="RPB07709.1"/>
    </source>
</evidence>
<evidence type="ECO:0000256" key="14">
    <source>
        <dbReference type="ARBA" id="ARBA00023306"/>
    </source>
</evidence>
<evidence type="ECO:0000256" key="3">
    <source>
        <dbReference type="ARBA" id="ARBA00004629"/>
    </source>
</evidence>
<evidence type="ECO:0000256" key="12">
    <source>
        <dbReference type="ARBA" id="ARBA00023212"/>
    </source>
</evidence>
<dbReference type="GO" id="GO:0005876">
    <property type="term" value="C:spindle microtubule"/>
    <property type="evidence" value="ECO:0007669"/>
    <property type="project" value="TreeGrafter"/>
</dbReference>
<comment type="similarity">
    <text evidence="4">Belongs to the DASH complex DAD1 family.</text>
</comment>
<keyword evidence="7" id="KW-0963">Cytoplasm</keyword>
<dbReference type="GO" id="GO:0051010">
    <property type="term" value="F:microtubule plus-end binding"/>
    <property type="evidence" value="ECO:0007669"/>
    <property type="project" value="TreeGrafter"/>
</dbReference>
<reference evidence="18 19" key="1">
    <citation type="journal article" date="2018" name="Nat. Ecol. Evol.">
        <title>Pezizomycetes genomes reveal the molecular basis of ectomycorrhizal truffle lifestyle.</title>
        <authorList>
            <person name="Murat C."/>
            <person name="Payen T."/>
            <person name="Noel B."/>
            <person name="Kuo A."/>
            <person name="Morin E."/>
            <person name="Chen J."/>
            <person name="Kohler A."/>
            <person name="Krizsan K."/>
            <person name="Balestrini R."/>
            <person name="Da Silva C."/>
            <person name="Montanini B."/>
            <person name="Hainaut M."/>
            <person name="Levati E."/>
            <person name="Barry K.W."/>
            <person name="Belfiori B."/>
            <person name="Cichocki N."/>
            <person name="Clum A."/>
            <person name="Dockter R.B."/>
            <person name="Fauchery L."/>
            <person name="Guy J."/>
            <person name="Iotti M."/>
            <person name="Le Tacon F."/>
            <person name="Lindquist E.A."/>
            <person name="Lipzen A."/>
            <person name="Malagnac F."/>
            <person name="Mello A."/>
            <person name="Molinier V."/>
            <person name="Miyauchi S."/>
            <person name="Poulain J."/>
            <person name="Riccioni C."/>
            <person name="Rubini A."/>
            <person name="Sitrit Y."/>
            <person name="Splivallo R."/>
            <person name="Traeger S."/>
            <person name="Wang M."/>
            <person name="Zifcakova L."/>
            <person name="Wipf D."/>
            <person name="Zambonelli A."/>
            <person name="Paolocci F."/>
            <person name="Nowrousian M."/>
            <person name="Ottonello S."/>
            <person name="Baldrian P."/>
            <person name="Spatafora J.W."/>
            <person name="Henrissat B."/>
            <person name="Nagy L.G."/>
            <person name="Aury J.M."/>
            <person name="Wincker P."/>
            <person name="Grigoriev I.V."/>
            <person name="Bonfante P."/>
            <person name="Martin F.M."/>
        </authorList>
    </citation>
    <scope>NUCLEOTIDE SEQUENCE [LARGE SCALE GENOMIC DNA]</scope>
    <source>
        <strain evidence="18 19">CCBAS932</strain>
    </source>
</reference>
<evidence type="ECO:0000313" key="19">
    <source>
        <dbReference type="Proteomes" id="UP000277580"/>
    </source>
</evidence>
<evidence type="ECO:0000256" key="9">
    <source>
        <dbReference type="ARBA" id="ARBA00022701"/>
    </source>
</evidence>
<dbReference type="GO" id="GO:0051301">
    <property type="term" value="P:cell division"/>
    <property type="evidence" value="ECO:0007669"/>
    <property type="project" value="UniProtKB-KW"/>
</dbReference>
<keyword evidence="15" id="KW-0137">Centromere</keyword>